<protein>
    <recommendedName>
        <fullName evidence="5">Ran-specific GTPase-activating protein 30</fullName>
    </recommendedName>
</protein>
<dbReference type="GO" id="GO:0030695">
    <property type="term" value="F:GTPase regulator activity"/>
    <property type="evidence" value="ECO:0007669"/>
    <property type="project" value="TreeGrafter"/>
</dbReference>
<name>A0A1E4SSZ3_9ASCO</name>
<keyword evidence="4" id="KW-1185">Reference proteome</keyword>
<feature type="coiled-coil region" evidence="1">
    <location>
        <begin position="79"/>
        <end position="113"/>
    </location>
</feature>
<dbReference type="PANTHER" id="PTHR31010">
    <property type="entry name" value="RAN-SPECIFIC GTPASE-ACTIVATING PROTEIN 30-RELATED"/>
    <property type="match status" value="1"/>
</dbReference>
<evidence type="ECO:0008006" key="5">
    <source>
        <dbReference type="Google" id="ProtNLM"/>
    </source>
</evidence>
<dbReference type="EMBL" id="KV453878">
    <property type="protein sequence ID" value="ODV82638.1"/>
    <property type="molecule type" value="Genomic_DNA"/>
</dbReference>
<accession>A0A1E4SSZ3</accession>
<keyword evidence="1" id="KW-0175">Coiled coil</keyword>
<proteinExistence type="predicted"/>
<dbReference type="PANTHER" id="PTHR31010:SF2">
    <property type="entry name" value="RAN-SPECIFIC GTPASE-ACTIVATING PROTEIN 30"/>
    <property type="match status" value="1"/>
</dbReference>
<dbReference type="AlphaFoldDB" id="A0A1E4SSZ3"/>
<organism evidence="3 4">
    <name type="scientific">[Candida] arabinofermentans NRRL YB-2248</name>
    <dbReference type="NCBI Taxonomy" id="983967"/>
    <lineage>
        <taxon>Eukaryota</taxon>
        <taxon>Fungi</taxon>
        <taxon>Dikarya</taxon>
        <taxon>Ascomycota</taxon>
        <taxon>Saccharomycotina</taxon>
        <taxon>Pichiomycetes</taxon>
        <taxon>Pichiales</taxon>
        <taxon>Pichiaceae</taxon>
        <taxon>Ogataea</taxon>
        <taxon>Ogataea/Candida clade</taxon>
    </lineage>
</organism>
<dbReference type="Proteomes" id="UP000094801">
    <property type="component" value="Unassembled WGS sequence"/>
</dbReference>
<sequence length="439" mass="49289">MDQFLSKAGSQIVTFAVRSGVQIASSYVIKSVGKLMETVPEKDKLKIERLRNKLQTRIEIVTYAIELIQLVASRGNTNLDSTLRLTKDLKQEIDEFEENIQDLAGDASNSNKLTPESIKIVESSIQGLMQKIDQAIPVINLALTTSGANLHGADQKVQIDPSPGRLLNATVIVNDSNKAFDVKDKKEVQVGPNFETTMYNIFYNPAKAAHGESEITWREKYAKCQLKLIRVPLKDRKYHYVIRIVEDFDDGRYHDEEEDKPEVREIDLSSIIRLFFSASGSLLKLDEKSSPVLVFKVNKAYKISGSDDSSSTTSSPHQIEWIAIGDYDDADEESDSDEDSESDAEEQEEIVELADKSGISLGVKGKKKSSNVFKVNPESQLSLLEYMIRFCVLQATDQISILKVKDERLKMYLTNENPNLQTTEESSLSEKMSKLSVED</sequence>
<dbReference type="Pfam" id="PF05508">
    <property type="entry name" value="Ran-binding"/>
    <property type="match status" value="1"/>
</dbReference>
<dbReference type="GO" id="GO:0005737">
    <property type="term" value="C:cytoplasm"/>
    <property type="evidence" value="ECO:0007669"/>
    <property type="project" value="TreeGrafter"/>
</dbReference>
<dbReference type="OrthoDB" id="512915at2759"/>
<feature type="region of interest" description="Disordered" evidence="2">
    <location>
        <begin position="420"/>
        <end position="439"/>
    </location>
</feature>
<reference evidence="4" key="1">
    <citation type="submission" date="2016-04" db="EMBL/GenBank/DDBJ databases">
        <title>Comparative genomics of biotechnologically important yeasts.</title>
        <authorList>
            <consortium name="DOE Joint Genome Institute"/>
            <person name="Riley R."/>
            <person name="Haridas S."/>
            <person name="Wolfe K.H."/>
            <person name="Lopes M.R."/>
            <person name="Hittinger C.T."/>
            <person name="Goker M."/>
            <person name="Salamov A."/>
            <person name="Wisecaver J."/>
            <person name="Long T.M."/>
            <person name="Aerts A.L."/>
            <person name="Barry K."/>
            <person name="Choi C."/>
            <person name="Clum A."/>
            <person name="Coughlan A.Y."/>
            <person name="Deshpande S."/>
            <person name="Douglass A.P."/>
            <person name="Hanson S.J."/>
            <person name="Klenk H.-P."/>
            <person name="Labutti K."/>
            <person name="Lapidus A."/>
            <person name="Lindquist E."/>
            <person name="Lipzen A."/>
            <person name="Meier-Kolthoff J.P."/>
            <person name="Ohm R.A."/>
            <person name="Otillar R.P."/>
            <person name="Pangilinan J."/>
            <person name="Peng Y."/>
            <person name="Rokas A."/>
            <person name="Rosa C.A."/>
            <person name="Scheuner C."/>
            <person name="Sibirny A.A."/>
            <person name="Slot J.C."/>
            <person name="Stielow J.B."/>
            <person name="Sun H."/>
            <person name="Kurtzman C.P."/>
            <person name="Blackwell M."/>
            <person name="Grigoriev I.V."/>
            <person name="Jeffries T.W."/>
        </authorList>
    </citation>
    <scope>NUCLEOTIDE SEQUENCE [LARGE SCALE GENOMIC DNA]</scope>
    <source>
        <strain evidence="4">NRRL YB-2248</strain>
    </source>
</reference>
<gene>
    <name evidence="3" type="ORF">CANARDRAFT_10371</name>
</gene>
<dbReference type="InterPro" id="IPR008812">
    <property type="entry name" value="Ran_GTP-bd-rel"/>
</dbReference>
<dbReference type="GO" id="GO:0005634">
    <property type="term" value="C:nucleus"/>
    <property type="evidence" value="ECO:0007669"/>
    <property type="project" value="TreeGrafter"/>
</dbReference>
<evidence type="ECO:0000256" key="1">
    <source>
        <dbReference type="SAM" id="Coils"/>
    </source>
</evidence>
<feature type="region of interest" description="Disordered" evidence="2">
    <location>
        <begin position="329"/>
        <end position="350"/>
    </location>
</feature>
<evidence type="ECO:0000313" key="4">
    <source>
        <dbReference type="Proteomes" id="UP000094801"/>
    </source>
</evidence>
<evidence type="ECO:0000313" key="3">
    <source>
        <dbReference type="EMBL" id="ODV82638.1"/>
    </source>
</evidence>
<evidence type="ECO:0000256" key="2">
    <source>
        <dbReference type="SAM" id="MobiDB-lite"/>
    </source>
</evidence>